<organism evidence="3 4">
    <name type="scientific">Linnemannia exigua</name>
    <dbReference type="NCBI Taxonomy" id="604196"/>
    <lineage>
        <taxon>Eukaryota</taxon>
        <taxon>Fungi</taxon>
        <taxon>Fungi incertae sedis</taxon>
        <taxon>Mucoromycota</taxon>
        <taxon>Mortierellomycotina</taxon>
        <taxon>Mortierellomycetes</taxon>
        <taxon>Mortierellales</taxon>
        <taxon>Mortierellaceae</taxon>
        <taxon>Linnemannia</taxon>
    </lineage>
</organism>
<protein>
    <submittedName>
        <fullName evidence="3">Uncharacterized protein</fullName>
    </submittedName>
</protein>
<feature type="region of interest" description="Disordered" evidence="1">
    <location>
        <begin position="540"/>
        <end position="571"/>
    </location>
</feature>
<accession>A0AAD4HA18</accession>
<evidence type="ECO:0000313" key="3">
    <source>
        <dbReference type="EMBL" id="KAG0279244.1"/>
    </source>
</evidence>
<name>A0AAD4HA18_9FUNG</name>
<feature type="transmembrane region" description="Helical" evidence="2">
    <location>
        <begin position="12"/>
        <end position="32"/>
    </location>
</feature>
<dbReference type="Proteomes" id="UP001194580">
    <property type="component" value="Unassembled WGS sequence"/>
</dbReference>
<proteinExistence type="predicted"/>
<sequence length="602" mass="67562">MYLSDKERTLLFTTIRLALQTSFIFLISRIASRTYNLTTLERINGGFLSKLNFILFTKFPSRRKQYLGRFYVALALIVSLALNLVPFWLSELYTVEPIALESNIQPYNVSTQFIKITSLSPNRTNVDDILLGMAVSLDGSVFHNYSAIPAKPCPSNVCPAYAQQLFITATSEAAANIQKDLNIRGLNFTTSTGQYFEYFAMKSNAANSYALVEMFANMAQNGAFHTDRVIGSRSIETCLVRTLRNNRCVRHSLAFREDFDDLFLISRRVVTQTVVHFMDDDLPLYTKGNKYPIPDCTRFATPTLQTMCSHIISIGYPSPDGMYSLQQNTTTPNSIHYDVVISTLLPETVVNSMYWSLESFSLDIEVQTYTTNNTVNLLDITGGSNSTGLLKDEDRTSQGQELFEATYFVPSTIDLHNHSWADWGFSQEDKKNLTDFLFGGTMLNNGTLNVIKPDLLANVSEIVVGLLFGASLLMVLLGLVVSYGTPSVVFDPITEVLYQMWASKKDFPAADKKKSSMFTLRKRQVANLVLEPQQDGAAQFLENSSSSSDDPTQTPSSPLRPQEPYSTQRPQAINLRVEVGSDGEEDAIRLLEWRNIWQEVES</sequence>
<dbReference type="EMBL" id="JAAAIL010000138">
    <property type="protein sequence ID" value="KAG0279244.1"/>
    <property type="molecule type" value="Genomic_DNA"/>
</dbReference>
<dbReference type="AlphaFoldDB" id="A0AAD4HA18"/>
<feature type="transmembrane region" description="Helical" evidence="2">
    <location>
        <begin position="462"/>
        <end position="483"/>
    </location>
</feature>
<keyword evidence="2" id="KW-0472">Membrane</keyword>
<keyword evidence="2" id="KW-0812">Transmembrane</keyword>
<evidence type="ECO:0000256" key="1">
    <source>
        <dbReference type="SAM" id="MobiDB-lite"/>
    </source>
</evidence>
<feature type="compositionally biased region" description="Low complexity" evidence="1">
    <location>
        <begin position="544"/>
        <end position="557"/>
    </location>
</feature>
<keyword evidence="2" id="KW-1133">Transmembrane helix</keyword>
<feature type="transmembrane region" description="Helical" evidence="2">
    <location>
        <begin position="70"/>
        <end position="89"/>
    </location>
</feature>
<evidence type="ECO:0000313" key="4">
    <source>
        <dbReference type="Proteomes" id="UP001194580"/>
    </source>
</evidence>
<keyword evidence="4" id="KW-1185">Reference proteome</keyword>
<reference evidence="3" key="1">
    <citation type="journal article" date="2020" name="Fungal Divers.">
        <title>Resolving the Mortierellaceae phylogeny through synthesis of multi-gene phylogenetics and phylogenomics.</title>
        <authorList>
            <person name="Vandepol N."/>
            <person name="Liber J."/>
            <person name="Desiro A."/>
            <person name="Na H."/>
            <person name="Kennedy M."/>
            <person name="Barry K."/>
            <person name="Grigoriev I.V."/>
            <person name="Miller A.N."/>
            <person name="O'Donnell K."/>
            <person name="Stajich J.E."/>
            <person name="Bonito G."/>
        </authorList>
    </citation>
    <scope>NUCLEOTIDE SEQUENCE</scope>
    <source>
        <strain evidence="3">NRRL 28262</strain>
    </source>
</reference>
<comment type="caution">
    <text evidence="3">The sequence shown here is derived from an EMBL/GenBank/DDBJ whole genome shotgun (WGS) entry which is preliminary data.</text>
</comment>
<evidence type="ECO:0000256" key="2">
    <source>
        <dbReference type="SAM" id="Phobius"/>
    </source>
</evidence>
<gene>
    <name evidence="3" type="ORF">BGZ95_001833</name>
</gene>